<feature type="compositionally biased region" description="Basic and acidic residues" evidence="1">
    <location>
        <begin position="1"/>
        <end position="11"/>
    </location>
</feature>
<organism evidence="2 3">
    <name type="scientific">Herbaspirillum rubrisubalbicans Os34</name>
    <dbReference type="NCBI Taxonomy" id="1235827"/>
    <lineage>
        <taxon>Bacteria</taxon>
        <taxon>Pseudomonadati</taxon>
        <taxon>Pseudomonadota</taxon>
        <taxon>Betaproteobacteria</taxon>
        <taxon>Burkholderiales</taxon>
        <taxon>Oxalobacteraceae</taxon>
        <taxon>Herbaspirillum</taxon>
    </lineage>
</organism>
<dbReference type="Proteomes" id="UP000501648">
    <property type="component" value="Chromosome"/>
</dbReference>
<evidence type="ECO:0000313" key="3">
    <source>
        <dbReference type="Proteomes" id="UP000501648"/>
    </source>
</evidence>
<evidence type="ECO:0000256" key="1">
    <source>
        <dbReference type="SAM" id="MobiDB-lite"/>
    </source>
</evidence>
<reference evidence="2 3" key="1">
    <citation type="journal article" date="2012" name="J. Bacteriol.">
        <title>Genome sequence of the pathogenic Herbaspirillum seropedicae strain Os34, isolated from rice roots.</title>
        <authorList>
            <person name="Ye W."/>
            <person name="Ye S."/>
            <person name="Liu J."/>
            <person name="Chang S."/>
            <person name="Chen M."/>
            <person name="Zhu B."/>
            <person name="Guo L."/>
            <person name="An Q."/>
        </authorList>
    </citation>
    <scope>NUCLEOTIDE SEQUENCE [LARGE SCALE GENOMIC DNA]</scope>
    <source>
        <strain evidence="2 3">Os34</strain>
    </source>
</reference>
<name>A0A6M3ZNN9_9BURK</name>
<sequence length="176" mass="19294">MQIFHYSHETGELLSSDTAREDPQLSGEFRLPAFATIDTPPGFVNPGHALAYLDEDGTAPDDYRAGAWREVADFRGIYWRTDTGQKETLTRLGLTPQEAGLTDQEPPRFGKWNGAAWEIDQSAAKNAHNAAIAAQIAAIEQQEQPAAQRAFALNGDTSALKSIQQKIDALQAQIQE</sequence>
<dbReference type="AlphaFoldDB" id="A0A6M3ZNN9"/>
<dbReference type="EMBL" id="CP008956">
    <property type="protein sequence ID" value="QJQ00205.1"/>
    <property type="molecule type" value="Genomic_DNA"/>
</dbReference>
<accession>A0A6M3ZNN9</accession>
<gene>
    <name evidence="2" type="ORF">C798_08155</name>
</gene>
<protein>
    <submittedName>
        <fullName evidence="2">Phage tail protein</fullName>
    </submittedName>
</protein>
<proteinExistence type="predicted"/>
<dbReference type="RefSeq" id="WP_017455172.1">
    <property type="nucleotide sequence ID" value="NZ_CP008956.1"/>
</dbReference>
<evidence type="ECO:0000313" key="2">
    <source>
        <dbReference type="EMBL" id="QJQ00205.1"/>
    </source>
</evidence>
<feature type="region of interest" description="Disordered" evidence="1">
    <location>
        <begin position="1"/>
        <end position="20"/>
    </location>
</feature>